<dbReference type="GeneID" id="22895479"/>
<dbReference type="RefSeq" id="XP_011124556.1">
    <property type="nucleotide sequence ID" value="XM_011126254.1"/>
</dbReference>
<name>G1XJ94_ARTOA</name>
<dbReference type="InParanoid" id="G1XJ94"/>
<dbReference type="Proteomes" id="UP000008784">
    <property type="component" value="Unassembled WGS sequence"/>
</dbReference>
<sequence>MTPITTPATAPPEKLLPELGGFGVTTGEVIIAPSEVEVPLAVVVEVKISVLLVFGGPEIDIDDVTLELRAEVDVINDELFGGSVPGGLVVMVSVPPLPRLLVNPGLADVVVTVKISVSVVVLREAILFFAIGQHELRDKNTGWL</sequence>
<dbReference type="AlphaFoldDB" id="G1XJ94"/>
<evidence type="ECO:0000313" key="2">
    <source>
        <dbReference type="Proteomes" id="UP000008784"/>
    </source>
</evidence>
<keyword evidence="2" id="KW-1185">Reference proteome</keyword>
<reference evidence="1 2" key="1">
    <citation type="journal article" date="2011" name="PLoS Pathog.">
        <title>Genomic and proteomic analyses of the fungus Arthrobotrys oligospora provide insights into nematode-trap formation.</title>
        <authorList>
            <person name="Yang J."/>
            <person name="Wang L."/>
            <person name="Ji X."/>
            <person name="Feng Y."/>
            <person name="Li X."/>
            <person name="Zou C."/>
            <person name="Xu J."/>
            <person name="Ren Y."/>
            <person name="Mi Q."/>
            <person name="Wu J."/>
            <person name="Liu S."/>
            <person name="Liu Y."/>
            <person name="Huang X."/>
            <person name="Wang H."/>
            <person name="Niu X."/>
            <person name="Li J."/>
            <person name="Liang L."/>
            <person name="Luo Y."/>
            <person name="Ji K."/>
            <person name="Zhou W."/>
            <person name="Yu Z."/>
            <person name="Li G."/>
            <person name="Liu Y."/>
            <person name="Li L."/>
            <person name="Qiao M."/>
            <person name="Feng L."/>
            <person name="Zhang K.-Q."/>
        </authorList>
    </citation>
    <scope>NUCLEOTIDE SEQUENCE [LARGE SCALE GENOMIC DNA]</scope>
    <source>
        <strain evidence="2">ATCC 24927 / CBS 115.81 / DSM 1491</strain>
    </source>
</reference>
<organism evidence="1 2">
    <name type="scientific">Arthrobotrys oligospora (strain ATCC 24927 / CBS 115.81 / DSM 1491)</name>
    <name type="common">Nematode-trapping fungus</name>
    <name type="synonym">Didymozoophaga oligospora</name>
    <dbReference type="NCBI Taxonomy" id="756982"/>
    <lineage>
        <taxon>Eukaryota</taxon>
        <taxon>Fungi</taxon>
        <taxon>Dikarya</taxon>
        <taxon>Ascomycota</taxon>
        <taxon>Pezizomycotina</taxon>
        <taxon>Orbiliomycetes</taxon>
        <taxon>Orbiliales</taxon>
        <taxon>Orbiliaceae</taxon>
        <taxon>Orbilia</taxon>
        <taxon>Orbilia oligospora</taxon>
    </lineage>
</organism>
<proteinExistence type="predicted"/>
<evidence type="ECO:0000313" key="1">
    <source>
        <dbReference type="EMBL" id="EGX46791.1"/>
    </source>
</evidence>
<accession>G1XJ94</accession>
<protein>
    <submittedName>
        <fullName evidence="1">Uncharacterized protein</fullName>
    </submittedName>
</protein>
<gene>
    <name evidence="1" type="ORF">AOL_s00097g421</name>
</gene>
<comment type="caution">
    <text evidence="1">The sequence shown here is derived from an EMBL/GenBank/DDBJ whole genome shotgun (WGS) entry which is preliminary data.</text>
</comment>
<dbReference type="EMBL" id="ADOT01000175">
    <property type="protein sequence ID" value="EGX46791.1"/>
    <property type="molecule type" value="Genomic_DNA"/>
</dbReference>
<dbReference type="HOGENOM" id="CLU_1795995_0_0_1"/>